<comment type="caution">
    <text evidence="1">The sequence shown here is derived from an EMBL/GenBank/DDBJ whole genome shotgun (WGS) entry which is preliminary data.</text>
</comment>
<dbReference type="EMBL" id="AZMM01010141">
    <property type="protein sequence ID" value="ETJ35478.1"/>
    <property type="molecule type" value="Genomic_DNA"/>
</dbReference>
<sequence>MFTGLITEVGRIKFLKQQEQDLEIGVACSFASQLTPG</sequence>
<evidence type="ECO:0000313" key="1">
    <source>
        <dbReference type="EMBL" id="ETJ35478.1"/>
    </source>
</evidence>
<protein>
    <submittedName>
        <fullName evidence="1">Uncharacterized protein</fullName>
    </submittedName>
</protein>
<gene>
    <name evidence="1" type="ORF">Q604_UNBC10141G0002</name>
</gene>
<name>W1XYT8_9ZZZZ</name>
<organism evidence="1">
    <name type="scientific">human gut metagenome</name>
    <dbReference type="NCBI Taxonomy" id="408170"/>
    <lineage>
        <taxon>unclassified sequences</taxon>
        <taxon>metagenomes</taxon>
        <taxon>organismal metagenomes</taxon>
    </lineage>
</organism>
<proteinExistence type="predicted"/>
<dbReference type="AlphaFoldDB" id="W1XYT8"/>
<accession>W1XYT8</accession>
<feature type="non-terminal residue" evidence="1">
    <location>
        <position position="37"/>
    </location>
</feature>
<reference evidence="1" key="1">
    <citation type="submission" date="2013-12" db="EMBL/GenBank/DDBJ databases">
        <title>A Varibaculum cambriense genome reconstructed from a premature infant gut community with otherwise low bacterial novelty that shifts toward anaerobic metabolism during the third week of life.</title>
        <authorList>
            <person name="Brown C.T."/>
            <person name="Sharon I."/>
            <person name="Thomas B.C."/>
            <person name="Castelle C.J."/>
            <person name="Morowitz M.J."/>
            <person name="Banfield J.F."/>
        </authorList>
    </citation>
    <scope>NUCLEOTIDE SEQUENCE</scope>
</reference>